<dbReference type="GO" id="GO:0103039">
    <property type="term" value="F:protein methylthiotransferase activity"/>
    <property type="evidence" value="ECO:0007669"/>
    <property type="project" value="UniProtKB-EC"/>
</dbReference>
<dbReference type="EMBL" id="BRLB01000021">
    <property type="protein sequence ID" value="GKX31814.1"/>
    <property type="molecule type" value="Genomic_DNA"/>
</dbReference>
<evidence type="ECO:0000256" key="2">
    <source>
        <dbReference type="ARBA" id="ARBA00022490"/>
    </source>
</evidence>
<dbReference type="GO" id="GO:0005829">
    <property type="term" value="C:cytosol"/>
    <property type="evidence" value="ECO:0007669"/>
    <property type="project" value="TreeGrafter"/>
</dbReference>
<organism evidence="12 13">
    <name type="scientific">Vallitalea longa</name>
    <dbReference type="NCBI Taxonomy" id="2936439"/>
    <lineage>
        <taxon>Bacteria</taxon>
        <taxon>Bacillati</taxon>
        <taxon>Bacillota</taxon>
        <taxon>Clostridia</taxon>
        <taxon>Lachnospirales</taxon>
        <taxon>Vallitaleaceae</taxon>
        <taxon>Vallitalea</taxon>
    </lineage>
</organism>
<dbReference type="InterPro" id="IPR005839">
    <property type="entry name" value="Methylthiotransferase"/>
</dbReference>
<comment type="function">
    <text evidence="8">Catalyzes the methylthiolation of an aspartic acid residue of ribosomal protein uS12.</text>
</comment>
<dbReference type="SFLD" id="SFLDG01061">
    <property type="entry name" value="methylthiotransferase"/>
    <property type="match status" value="1"/>
</dbReference>
<dbReference type="FunFam" id="3.80.30.20:FF:000001">
    <property type="entry name" value="tRNA-2-methylthio-N(6)-dimethylallyladenosine synthase 2"/>
    <property type="match status" value="1"/>
</dbReference>
<dbReference type="PROSITE" id="PS50926">
    <property type="entry name" value="TRAM"/>
    <property type="match status" value="1"/>
</dbReference>
<feature type="binding site" evidence="8">
    <location>
        <position position="82"/>
    </location>
    <ligand>
        <name>[4Fe-4S] cluster</name>
        <dbReference type="ChEBI" id="CHEBI:49883"/>
        <label>1</label>
    </ligand>
</feature>
<comment type="similarity">
    <text evidence="8">Belongs to the methylthiotransferase family. RimO subfamily.</text>
</comment>
<evidence type="ECO:0000256" key="3">
    <source>
        <dbReference type="ARBA" id="ARBA00022679"/>
    </source>
</evidence>
<name>A0A9W5YEY0_9FIRM</name>
<feature type="domain" description="Radical SAM core" evidence="11">
    <location>
        <begin position="142"/>
        <end position="372"/>
    </location>
</feature>
<dbReference type="SMART" id="SM00729">
    <property type="entry name" value="Elp3"/>
    <property type="match status" value="1"/>
</dbReference>
<evidence type="ECO:0000256" key="6">
    <source>
        <dbReference type="ARBA" id="ARBA00023004"/>
    </source>
</evidence>
<keyword evidence="12" id="KW-0689">Ribosomal protein</keyword>
<dbReference type="InterPro" id="IPR020612">
    <property type="entry name" value="Methylthiotransferase_CS"/>
</dbReference>
<accession>A0A9W5YEY0</accession>
<comment type="catalytic activity">
    <reaction evidence="8">
        <text>L-aspartate(89)-[ribosomal protein uS12]-hydrogen + (sulfur carrier)-SH + AH2 + 2 S-adenosyl-L-methionine = 3-methylsulfanyl-L-aspartate(89)-[ribosomal protein uS12]-hydrogen + (sulfur carrier)-H + 5'-deoxyadenosine + L-methionine + A + S-adenosyl-L-homocysteine + 2 H(+)</text>
        <dbReference type="Rhea" id="RHEA:37087"/>
        <dbReference type="Rhea" id="RHEA-COMP:10460"/>
        <dbReference type="Rhea" id="RHEA-COMP:10461"/>
        <dbReference type="Rhea" id="RHEA-COMP:14737"/>
        <dbReference type="Rhea" id="RHEA-COMP:14739"/>
        <dbReference type="ChEBI" id="CHEBI:13193"/>
        <dbReference type="ChEBI" id="CHEBI:15378"/>
        <dbReference type="ChEBI" id="CHEBI:17319"/>
        <dbReference type="ChEBI" id="CHEBI:17499"/>
        <dbReference type="ChEBI" id="CHEBI:29917"/>
        <dbReference type="ChEBI" id="CHEBI:29961"/>
        <dbReference type="ChEBI" id="CHEBI:57844"/>
        <dbReference type="ChEBI" id="CHEBI:57856"/>
        <dbReference type="ChEBI" id="CHEBI:59789"/>
        <dbReference type="ChEBI" id="CHEBI:64428"/>
        <dbReference type="ChEBI" id="CHEBI:73599"/>
        <dbReference type="EC" id="2.8.4.4"/>
    </reaction>
</comment>
<evidence type="ECO:0000256" key="1">
    <source>
        <dbReference type="ARBA" id="ARBA00022485"/>
    </source>
</evidence>
<feature type="domain" description="TRAM" evidence="9">
    <location>
        <begin position="375"/>
        <end position="443"/>
    </location>
</feature>
<dbReference type="CDD" id="cd01335">
    <property type="entry name" value="Radical_SAM"/>
    <property type="match status" value="1"/>
</dbReference>
<reference evidence="12" key="1">
    <citation type="submission" date="2022-06" db="EMBL/GenBank/DDBJ databases">
        <title>Vallitalea longa sp. nov., an anaerobic bacterium isolated from marine sediment.</title>
        <authorList>
            <person name="Hirano S."/>
            <person name="Terahara T."/>
            <person name="Mori K."/>
            <person name="Hamada M."/>
            <person name="Matsumoto R."/>
            <person name="Kobayashi T."/>
        </authorList>
    </citation>
    <scope>NUCLEOTIDE SEQUENCE</scope>
    <source>
        <strain evidence="12">SH18-1</strain>
    </source>
</reference>
<keyword evidence="4 8" id="KW-0949">S-adenosyl-L-methionine</keyword>
<dbReference type="Pfam" id="PF00919">
    <property type="entry name" value="UPF0004"/>
    <property type="match status" value="1"/>
</dbReference>
<dbReference type="GO" id="GO:0035599">
    <property type="term" value="F:aspartic acid methylthiotransferase activity"/>
    <property type="evidence" value="ECO:0007669"/>
    <property type="project" value="TreeGrafter"/>
</dbReference>
<evidence type="ECO:0000256" key="7">
    <source>
        <dbReference type="ARBA" id="ARBA00023014"/>
    </source>
</evidence>
<feature type="binding site" evidence="8">
    <location>
        <position position="156"/>
    </location>
    <ligand>
        <name>[4Fe-4S] cluster</name>
        <dbReference type="ChEBI" id="CHEBI:49883"/>
        <label>2</label>
        <note>4Fe-4S-S-AdoMet</note>
    </ligand>
</feature>
<keyword evidence="13" id="KW-1185">Reference proteome</keyword>
<dbReference type="EC" id="2.8.4.4" evidence="8"/>
<dbReference type="Gene3D" id="3.80.30.20">
    <property type="entry name" value="tm_1862 like domain"/>
    <property type="match status" value="1"/>
</dbReference>
<dbReference type="InterPro" id="IPR038135">
    <property type="entry name" value="Methylthiotransferase_N_sf"/>
</dbReference>
<keyword evidence="3 8" id="KW-0808">Transferase</keyword>
<evidence type="ECO:0000313" key="12">
    <source>
        <dbReference type="EMBL" id="GKX31814.1"/>
    </source>
</evidence>
<dbReference type="GO" id="GO:0140101">
    <property type="term" value="F:catalytic activity, acting on a tRNA"/>
    <property type="evidence" value="ECO:0007669"/>
    <property type="project" value="UniProtKB-ARBA"/>
</dbReference>
<dbReference type="InterPro" id="IPR007197">
    <property type="entry name" value="rSAM"/>
</dbReference>
<keyword evidence="12" id="KW-0687">Ribonucleoprotein</keyword>
<evidence type="ECO:0000256" key="5">
    <source>
        <dbReference type="ARBA" id="ARBA00022723"/>
    </source>
</evidence>
<evidence type="ECO:0000256" key="4">
    <source>
        <dbReference type="ARBA" id="ARBA00022691"/>
    </source>
</evidence>
<evidence type="ECO:0000256" key="8">
    <source>
        <dbReference type="HAMAP-Rule" id="MF_01865"/>
    </source>
</evidence>
<feature type="binding site" evidence="8">
    <location>
        <position position="48"/>
    </location>
    <ligand>
        <name>[4Fe-4S] cluster</name>
        <dbReference type="ChEBI" id="CHEBI:49883"/>
        <label>1</label>
    </ligand>
</feature>
<dbReference type="GO" id="GO:0005840">
    <property type="term" value="C:ribosome"/>
    <property type="evidence" value="ECO:0007669"/>
    <property type="project" value="UniProtKB-KW"/>
</dbReference>
<dbReference type="InterPro" id="IPR058240">
    <property type="entry name" value="rSAM_sf"/>
</dbReference>
<dbReference type="NCBIfam" id="TIGR01125">
    <property type="entry name" value="30S ribosomal protein S12 methylthiotransferase RimO"/>
    <property type="match status" value="1"/>
</dbReference>
<keyword evidence="1 8" id="KW-0004">4Fe-4S</keyword>
<dbReference type="PANTHER" id="PTHR43837">
    <property type="entry name" value="RIBOSOMAL PROTEIN S12 METHYLTHIOTRANSFERASE RIMO"/>
    <property type="match status" value="1"/>
</dbReference>
<comment type="caution">
    <text evidence="12">The sequence shown here is derived from an EMBL/GenBank/DDBJ whole genome shotgun (WGS) entry which is preliminary data.</text>
</comment>
<dbReference type="GO" id="GO:0035600">
    <property type="term" value="P:tRNA methylthiolation"/>
    <property type="evidence" value="ECO:0007669"/>
    <property type="project" value="UniProtKB-ARBA"/>
</dbReference>
<keyword evidence="5 8" id="KW-0479">Metal-binding</keyword>
<dbReference type="PROSITE" id="PS51449">
    <property type="entry name" value="MTTASE_N"/>
    <property type="match status" value="1"/>
</dbReference>
<dbReference type="InterPro" id="IPR013848">
    <property type="entry name" value="Methylthiotransferase_N"/>
</dbReference>
<protein>
    <recommendedName>
        <fullName evidence="8">Ribosomal protein uS12 methylthiotransferase RimO</fullName>
        <shortName evidence="8">uS12 MTTase</shortName>
        <shortName evidence="8">uS12 methylthiotransferase</shortName>
        <ecNumber evidence="8">2.8.4.4</ecNumber>
    </recommendedName>
    <alternativeName>
        <fullName evidence="8">Ribosomal protein uS12 (aspartate-C(3))-methylthiotransferase</fullName>
    </alternativeName>
    <alternativeName>
        <fullName evidence="8">Ribosome maturation factor RimO</fullName>
    </alternativeName>
</protein>
<dbReference type="GO" id="GO:0046872">
    <property type="term" value="F:metal ion binding"/>
    <property type="evidence" value="ECO:0007669"/>
    <property type="project" value="UniProtKB-KW"/>
</dbReference>
<dbReference type="Proteomes" id="UP001144256">
    <property type="component" value="Unassembled WGS sequence"/>
</dbReference>
<dbReference type="PROSITE" id="PS01278">
    <property type="entry name" value="MTTASE_RADICAL"/>
    <property type="match status" value="1"/>
</dbReference>
<proteinExistence type="inferred from homology"/>
<comment type="cofactor">
    <cofactor evidence="8">
        <name>[4Fe-4S] cluster</name>
        <dbReference type="ChEBI" id="CHEBI:49883"/>
    </cofactor>
    <text evidence="8">Binds 2 [4Fe-4S] clusters. One cluster is coordinated with 3 cysteines and an exchangeable S-adenosyl-L-methionine.</text>
</comment>
<feature type="binding site" evidence="8">
    <location>
        <position position="12"/>
    </location>
    <ligand>
        <name>[4Fe-4S] cluster</name>
        <dbReference type="ChEBI" id="CHEBI:49883"/>
        <label>1</label>
    </ligand>
</feature>
<feature type="binding site" evidence="8">
    <location>
        <position position="163"/>
    </location>
    <ligand>
        <name>[4Fe-4S] cluster</name>
        <dbReference type="ChEBI" id="CHEBI:49883"/>
        <label>2</label>
        <note>4Fe-4S-S-AdoMet</note>
    </ligand>
</feature>
<dbReference type="Pfam" id="PF04055">
    <property type="entry name" value="Radical_SAM"/>
    <property type="match status" value="1"/>
</dbReference>
<dbReference type="SFLD" id="SFLDS00029">
    <property type="entry name" value="Radical_SAM"/>
    <property type="match status" value="1"/>
</dbReference>
<feature type="domain" description="MTTase N-terminal" evidence="10">
    <location>
        <begin position="3"/>
        <end position="119"/>
    </location>
</feature>
<evidence type="ECO:0000259" key="11">
    <source>
        <dbReference type="PROSITE" id="PS51918"/>
    </source>
</evidence>
<evidence type="ECO:0000259" key="9">
    <source>
        <dbReference type="PROSITE" id="PS50926"/>
    </source>
</evidence>
<keyword evidence="6 8" id="KW-0408">Iron</keyword>
<dbReference type="InterPro" id="IPR012340">
    <property type="entry name" value="NA-bd_OB-fold"/>
</dbReference>
<dbReference type="Pfam" id="PF18693">
    <property type="entry name" value="TRAM_2"/>
    <property type="match status" value="1"/>
</dbReference>
<dbReference type="Gene3D" id="3.40.50.12160">
    <property type="entry name" value="Methylthiotransferase, N-terminal domain"/>
    <property type="match status" value="1"/>
</dbReference>
<dbReference type="SUPFAM" id="SSF102114">
    <property type="entry name" value="Radical SAM enzymes"/>
    <property type="match status" value="1"/>
</dbReference>
<dbReference type="InterPro" id="IPR005840">
    <property type="entry name" value="Ribosomal_uS12_MeSTrfase_RimO"/>
</dbReference>
<feature type="binding site" evidence="8">
    <location>
        <position position="160"/>
    </location>
    <ligand>
        <name>[4Fe-4S] cluster</name>
        <dbReference type="ChEBI" id="CHEBI:49883"/>
        <label>2</label>
        <note>4Fe-4S-S-AdoMet</note>
    </ligand>
</feature>
<dbReference type="PANTHER" id="PTHR43837:SF1">
    <property type="entry name" value="RIBOSOMAL PROTEIN US12 METHYLTHIOTRANSFERASE RIMO"/>
    <property type="match status" value="1"/>
</dbReference>
<dbReference type="NCBIfam" id="TIGR00089">
    <property type="entry name" value="MiaB/RimO family radical SAM methylthiotransferase"/>
    <property type="match status" value="1"/>
</dbReference>
<keyword evidence="7 8" id="KW-0411">Iron-sulfur</keyword>
<comment type="subcellular location">
    <subcellularLocation>
        <location evidence="8">Cytoplasm</location>
    </subcellularLocation>
</comment>
<dbReference type="InterPro" id="IPR006638">
    <property type="entry name" value="Elp3/MiaA/NifB-like_rSAM"/>
</dbReference>
<dbReference type="Gene3D" id="2.40.50.140">
    <property type="entry name" value="Nucleic acid-binding proteins"/>
    <property type="match status" value="1"/>
</dbReference>
<evidence type="ECO:0000313" key="13">
    <source>
        <dbReference type="Proteomes" id="UP001144256"/>
    </source>
</evidence>
<evidence type="ECO:0000259" key="10">
    <source>
        <dbReference type="PROSITE" id="PS51449"/>
    </source>
</evidence>
<dbReference type="InterPro" id="IPR023404">
    <property type="entry name" value="rSAM_horseshoe"/>
</dbReference>
<dbReference type="GO" id="GO:0051539">
    <property type="term" value="F:4 iron, 4 sulfur cluster binding"/>
    <property type="evidence" value="ECO:0007669"/>
    <property type="project" value="UniProtKB-UniRule"/>
</dbReference>
<sequence>MNIKISFISLGCDKNLVDSEVMLGLLRDKGYTLINDEKEADVIVVNTCGFIQDAKEESIETIIEMGKYKDTGKCKALIVTGCLAQRYQEELVNGMPEIDAILGVSNYDKVIEAVESVLNNKKYIAFEDNSHHPQDYINRVISSAGYSTYLKIAEGCDNHCTYCIIPKIRGKIKSRTIESLVKETEYLAENGVKELILVAQDTTKYGIDIYGEKKLPDLLRELCKVDGIEWIRLLYCYPEEITDELIEVIRDEEKVLNYLDMPIQHANNDILKRMARKGTKEMIQNAISELRKNIPDICLRTTLITGFPGETREQFEDMKKFVQDIRFDRLGVFAYSPEEGTKAALFEDQIDDEVKESRKDEIMAMQQGISKSINEELVGKVYPVIIEGYIPEDRVYCGRTYRDAPEVDGMIFVSCPYELISGDIINVKVSSSNEYDLIGEITDEYSE</sequence>
<dbReference type="HAMAP" id="MF_01865">
    <property type="entry name" value="MTTase_RimO"/>
    <property type="match status" value="1"/>
</dbReference>
<dbReference type="InterPro" id="IPR002792">
    <property type="entry name" value="TRAM_dom"/>
</dbReference>
<dbReference type="SFLD" id="SFLDG01082">
    <property type="entry name" value="B12-binding_domain_containing"/>
    <property type="match status" value="1"/>
</dbReference>
<dbReference type="FunFam" id="3.40.50.12160:FF:000002">
    <property type="entry name" value="Ribosomal protein S12 methylthiotransferase RimO"/>
    <property type="match status" value="1"/>
</dbReference>
<gene>
    <name evidence="8 12" type="primary">rimO</name>
    <name evidence="12" type="ORF">SH1V18_42940</name>
</gene>
<dbReference type="PROSITE" id="PS51918">
    <property type="entry name" value="RADICAL_SAM"/>
    <property type="match status" value="1"/>
</dbReference>
<keyword evidence="2 8" id="KW-0963">Cytoplasm</keyword>
<dbReference type="SFLD" id="SFLDF00274">
    <property type="entry name" value="ribosomal_protein_S12_methylth"/>
    <property type="match status" value="1"/>
</dbReference>
<dbReference type="AlphaFoldDB" id="A0A9W5YEY0"/>